<evidence type="ECO:0000259" key="2">
    <source>
        <dbReference type="PROSITE" id="PS51767"/>
    </source>
</evidence>
<dbReference type="PROSITE" id="PS00141">
    <property type="entry name" value="ASP_PROTEASE"/>
    <property type="match status" value="1"/>
</dbReference>
<dbReference type="GO" id="GO:0005764">
    <property type="term" value="C:lysosome"/>
    <property type="evidence" value="ECO:0007669"/>
    <property type="project" value="TreeGrafter"/>
</dbReference>
<evidence type="ECO:0000313" key="4">
    <source>
        <dbReference type="Proteomes" id="UP000271162"/>
    </source>
</evidence>
<comment type="similarity">
    <text evidence="1">Belongs to the peptidase A1 family.</text>
</comment>
<dbReference type="PANTHER" id="PTHR47966:SF45">
    <property type="entry name" value="PEPTIDASE A1 DOMAIN-CONTAINING PROTEIN"/>
    <property type="match status" value="1"/>
</dbReference>
<sequence>MLPMQLYDDFQWDSNAWRSLTGRIKTDRFAHCMSLYLAKLAVSLFGGVPQQAVMWLKAMETYIYRIITVLTVAAALAAVLAAVAVEIDMIRRGVYADYLKRYNALRSTLKLATLGHRVNDYSDYEYVGNITIGTPGQPFIVVLDTGSANLWVPSNGCEASLLGNGALRSGTIVASRVVPCIYSQMSLLPPCIFQQQQGMTRSAALPSLSLCL</sequence>
<keyword evidence="4" id="KW-1185">Reference proteome</keyword>
<dbReference type="Pfam" id="PF00026">
    <property type="entry name" value="Asp"/>
    <property type="match status" value="1"/>
</dbReference>
<dbReference type="Gene3D" id="2.40.70.10">
    <property type="entry name" value="Acid Proteases"/>
    <property type="match status" value="1"/>
</dbReference>
<dbReference type="STRING" id="27835.A0A158R219"/>
<dbReference type="InterPro" id="IPR021109">
    <property type="entry name" value="Peptidase_aspartic_dom_sf"/>
</dbReference>
<dbReference type="EMBL" id="UYSL01021516">
    <property type="protein sequence ID" value="VDL78460.1"/>
    <property type="molecule type" value="Genomic_DNA"/>
</dbReference>
<gene>
    <name evidence="3" type="ORF">NBR_LOCUS14866</name>
</gene>
<evidence type="ECO:0000256" key="1">
    <source>
        <dbReference type="ARBA" id="ARBA00007447"/>
    </source>
</evidence>
<reference evidence="3 4" key="2">
    <citation type="submission" date="2018-11" db="EMBL/GenBank/DDBJ databases">
        <authorList>
            <consortium name="Pathogen Informatics"/>
        </authorList>
    </citation>
    <scope>NUCLEOTIDE SEQUENCE [LARGE SCALE GENOMIC DNA]</scope>
</reference>
<proteinExistence type="inferred from homology"/>
<dbReference type="WBParaSite" id="NBR_0001486501-mRNA-1">
    <property type="protein sequence ID" value="NBR_0001486501-mRNA-1"/>
    <property type="gene ID" value="NBR_0001486501"/>
</dbReference>
<dbReference type="GO" id="GO:0006508">
    <property type="term" value="P:proteolysis"/>
    <property type="evidence" value="ECO:0007669"/>
    <property type="project" value="InterPro"/>
</dbReference>
<feature type="domain" description="Peptidase A1" evidence="2">
    <location>
        <begin position="126"/>
        <end position="212"/>
    </location>
</feature>
<reference evidence="5" key="1">
    <citation type="submission" date="2016-04" db="UniProtKB">
        <authorList>
            <consortium name="WormBaseParasite"/>
        </authorList>
    </citation>
    <scope>IDENTIFICATION</scope>
</reference>
<dbReference type="InterPro" id="IPR033121">
    <property type="entry name" value="PEPTIDASE_A1"/>
</dbReference>
<organism evidence="5">
    <name type="scientific">Nippostrongylus brasiliensis</name>
    <name type="common">Rat hookworm</name>
    <dbReference type="NCBI Taxonomy" id="27835"/>
    <lineage>
        <taxon>Eukaryota</taxon>
        <taxon>Metazoa</taxon>
        <taxon>Ecdysozoa</taxon>
        <taxon>Nematoda</taxon>
        <taxon>Chromadorea</taxon>
        <taxon>Rhabditida</taxon>
        <taxon>Rhabditina</taxon>
        <taxon>Rhabditomorpha</taxon>
        <taxon>Strongyloidea</taxon>
        <taxon>Heligmosomidae</taxon>
        <taxon>Nippostrongylus</taxon>
    </lineage>
</organism>
<dbReference type="GO" id="GO:0004190">
    <property type="term" value="F:aspartic-type endopeptidase activity"/>
    <property type="evidence" value="ECO:0007669"/>
    <property type="project" value="InterPro"/>
</dbReference>
<dbReference type="InterPro" id="IPR001969">
    <property type="entry name" value="Aspartic_peptidase_AS"/>
</dbReference>
<dbReference type="AlphaFoldDB" id="A0A158R219"/>
<name>A0A158R219_NIPBR</name>
<dbReference type="PANTHER" id="PTHR47966">
    <property type="entry name" value="BETA-SITE APP-CLEAVING ENZYME, ISOFORM A-RELATED"/>
    <property type="match status" value="1"/>
</dbReference>
<dbReference type="Proteomes" id="UP000271162">
    <property type="component" value="Unassembled WGS sequence"/>
</dbReference>
<dbReference type="PROSITE" id="PS51767">
    <property type="entry name" value="PEPTIDASE_A1"/>
    <property type="match status" value="1"/>
</dbReference>
<evidence type="ECO:0000313" key="3">
    <source>
        <dbReference type="EMBL" id="VDL78460.1"/>
    </source>
</evidence>
<evidence type="ECO:0000313" key="5">
    <source>
        <dbReference type="WBParaSite" id="NBR_0001486501-mRNA-1"/>
    </source>
</evidence>
<protein>
    <submittedName>
        <fullName evidence="5">Peptidase A1 domain-containing protein</fullName>
    </submittedName>
</protein>
<accession>A0A158R219</accession>
<dbReference type="SUPFAM" id="SSF50630">
    <property type="entry name" value="Acid proteases"/>
    <property type="match status" value="1"/>
</dbReference>
<dbReference type="InterPro" id="IPR001461">
    <property type="entry name" value="Aspartic_peptidase_A1"/>
</dbReference>